<protein>
    <submittedName>
        <fullName evidence="3">YciI family protein</fullName>
    </submittedName>
</protein>
<accession>A0A9X2KNM4</accession>
<dbReference type="RefSeq" id="WP_254297050.1">
    <property type="nucleotide sequence ID" value="NZ_JAMLDX010000028.1"/>
</dbReference>
<dbReference type="InterPro" id="IPR005545">
    <property type="entry name" value="YCII"/>
</dbReference>
<dbReference type="Gene3D" id="3.30.70.1060">
    <property type="entry name" value="Dimeric alpha+beta barrel"/>
    <property type="match status" value="1"/>
</dbReference>
<name>A0A9X2KNM4_9SPHN</name>
<feature type="domain" description="YCII-related" evidence="2">
    <location>
        <begin position="4"/>
        <end position="87"/>
    </location>
</feature>
<dbReference type="SUPFAM" id="SSF54909">
    <property type="entry name" value="Dimeric alpha+beta barrel"/>
    <property type="match status" value="1"/>
</dbReference>
<evidence type="ECO:0000259" key="2">
    <source>
        <dbReference type="Pfam" id="PF03795"/>
    </source>
</evidence>
<comment type="caution">
    <text evidence="3">The sequence shown here is derived from an EMBL/GenBank/DDBJ whole genome shotgun (WGS) entry which is preliminary data.</text>
</comment>
<dbReference type="Pfam" id="PF03795">
    <property type="entry name" value="YCII"/>
    <property type="match status" value="1"/>
</dbReference>
<reference evidence="3" key="1">
    <citation type="submission" date="2022-05" db="EMBL/GenBank/DDBJ databases">
        <title>Sphingomonas sp. strain MG17 Genome sequencing and assembly.</title>
        <authorList>
            <person name="Kim I."/>
        </authorList>
    </citation>
    <scope>NUCLEOTIDE SEQUENCE</scope>
    <source>
        <strain evidence="3">MG17</strain>
    </source>
</reference>
<organism evidence="3 4">
    <name type="scientific">Sphingomonas tagetis</name>
    <dbReference type="NCBI Taxonomy" id="2949092"/>
    <lineage>
        <taxon>Bacteria</taxon>
        <taxon>Pseudomonadati</taxon>
        <taxon>Pseudomonadota</taxon>
        <taxon>Alphaproteobacteria</taxon>
        <taxon>Sphingomonadales</taxon>
        <taxon>Sphingomonadaceae</taxon>
        <taxon>Sphingomonas</taxon>
    </lineage>
</organism>
<gene>
    <name evidence="3" type="ORF">M9978_21610</name>
</gene>
<dbReference type="InterPro" id="IPR051807">
    <property type="entry name" value="Sec-metab_biosynth-assoc"/>
</dbReference>
<dbReference type="PANTHER" id="PTHR33606:SF3">
    <property type="entry name" value="PROTEIN YCII"/>
    <property type="match status" value="1"/>
</dbReference>
<dbReference type="InterPro" id="IPR011008">
    <property type="entry name" value="Dimeric_a/b-barrel"/>
</dbReference>
<evidence type="ECO:0000313" key="3">
    <source>
        <dbReference type="EMBL" id="MCP3733015.1"/>
    </source>
</evidence>
<dbReference type="AlphaFoldDB" id="A0A9X2KNM4"/>
<dbReference type="PANTHER" id="PTHR33606">
    <property type="entry name" value="PROTEIN YCII"/>
    <property type="match status" value="1"/>
</dbReference>
<proteinExistence type="inferred from homology"/>
<comment type="similarity">
    <text evidence="1">Belongs to the YciI family.</text>
</comment>
<evidence type="ECO:0000313" key="4">
    <source>
        <dbReference type="Proteomes" id="UP001139451"/>
    </source>
</evidence>
<dbReference type="Proteomes" id="UP001139451">
    <property type="component" value="Unassembled WGS sequence"/>
</dbReference>
<dbReference type="EMBL" id="JAMLDX010000028">
    <property type="protein sequence ID" value="MCP3733015.1"/>
    <property type="molecule type" value="Genomic_DNA"/>
</dbReference>
<keyword evidence="4" id="KW-1185">Reference proteome</keyword>
<sequence>MPNFVALCTDKPDSEQIRAAARSEHITYIESATEILLVGPLLSEEDQIAGSLFLVEADDIAAARAFVEGDPFARAGLFESVVVSRFRPHLGTLL</sequence>
<evidence type="ECO:0000256" key="1">
    <source>
        <dbReference type="ARBA" id="ARBA00007689"/>
    </source>
</evidence>